<dbReference type="InterPro" id="IPR000086">
    <property type="entry name" value="NUDIX_hydrolase_dom"/>
</dbReference>
<dbReference type="PROSITE" id="PS51462">
    <property type="entry name" value="NUDIX"/>
    <property type="match status" value="1"/>
</dbReference>
<dbReference type="Gene3D" id="3.90.79.10">
    <property type="entry name" value="Nucleoside Triphosphate Pyrophosphohydrolase"/>
    <property type="match status" value="1"/>
</dbReference>
<dbReference type="Pfam" id="PF00293">
    <property type="entry name" value="NUDIX"/>
    <property type="match status" value="1"/>
</dbReference>
<evidence type="ECO:0000313" key="3">
    <source>
        <dbReference type="Proteomes" id="UP000809243"/>
    </source>
</evidence>
<name>A0A938YVY0_9ARCH</name>
<gene>
    <name evidence="2" type="ORF">JW744_01400</name>
</gene>
<dbReference type="EMBL" id="JAFGDB010000025">
    <property type="protein sequence ID" value="MBN2067102.1"/>
    <property type="molecule type" value="Genomic_DNA"/>
</dbReference>
<feature type="domain" description="Nudix hydrolase" evidence="1">
    <location>
        <begin position="38"/>
        <end position="171"/>
    </location>
</feature>
<dbReference type="AlphaFoldDB" id="A0A938YVY0"/>
<dbReference type="SUPFAM" id="SSF55811">
    <property type="entry name" value="Nudix"/>
    <property type="match status" value="1"/>
</dbReference>
<dbReference type="InterPro" id="IPR015797">
    <property type="entry name" value="NUDIX_hydrolase-like_dom_sf"/>
</dbReference>
<organism evidence="2 3">
    <name type="scientific">Candidatus Iainarchaeum sp</name>
    <dbReference type="NCBI Taxonomy" id="3101447"/>
    <lineage>
        <taxon>Archaea</taxon>
        <taxon>Candidatus Iainarchaeota</taxon>
        <taxon>Candidatus Iainarchaeia</taxon>
        <taxon>Candidatus Iainarchaeales</taxon>
        <taxon>Candidatus Iainarchaeaceae</taxon>
        <taxon>Candidatus Iainarchaeum</taxon>
    </lineage>
</organism>
<protein>
    <submittedName>
        <fullName evidence="2">NUDIX domain-containing protein</fullName>
    </submittedName>
</protein>
<dbReference type="Proteomes" id="UP000809243">
    <property type="component" value="Unassembled WGS sequence"/>
</dbReference>
<accession>A0A938YVY0</accession>
<evidence type="ECO:0000313" key="2">
    <source>
        <dbReference type="EMBL" id="MBN2067102.1"/>
    </source>
</evidence>
<sequence length="186" mass="20495">MNKKLLDRAKQKLRVTDSSGNETGKTVERAKAHACPGVKHLAFLVFVVNGSNEFVLHKRIAKKVGSNLLDSPVSHVLANETLVQAVHRCLKHEYGISEKLEIKKLGGFSYEKDYGDGTCENEYCLVLSVNYSGGIKPNPEEMEGAVMLMPVPEAVSDSKNCPEKFEVWFNLAIPIFEKSGLAKSVS</sequence>
<comment type="caution">
    <text evidence="2">The sequence shown here is derived from an EMBL/GenBank/DDBJ whole genome shotgun (WGS) entry which is preliminary data.</text>
</comment>
<reference evidence="2" key="1">
    <citation type="submission" date="2021-01" db="EMBL/GenBank/DDBJ databases">
        <title>Active Sulfur Cycling in an Early Earth Analoge.</title>
        <authorList>
            <person name="Hahn C.R."/>
            <person name="Youssef N.H."/>
            <person name="Elshahed M."/>
        </authorList>
    </citation>
    <scope>NUCLEOTIDE SEQUENCE</scope>
    <source>
        <strain evidence="2">Zod_Metabat.1151</strain>
    </source>
</reference>
<evidence type="ECO:0000259" key="1">
    <source>
        <dbReference type="PROSITE" id="PS51462"/>
    </source>
</evidence>
<proteinExistence type="predicted"/>